<dbReference type="UniPathway" id="UPA00219"/>
<feature type="binding site" evidence="8">
    <location>
        <begin position="47"/>
        <end position="48"/>
    </location>
    <ligand>
        <name>substrate</name>
    </ligand>
</feature>
<gene>
    <name evidence="8 9" type="primary">murI</name>
    <name evidence="9" type="ORF">HMPREF9429_01398</name>
</gene>
<dbReference type="Gene3D" id="3.40.50.1860">
    <property type="match status" value="2"/>
</dbReference>
<comment type="similarity">
    <text evidence="8">Belongs to the aspartate/glutamate racemases family.</text>
</comment>
<evidence type="ECO:0000256" key="8">
    <source>
        <dbReference type="HAMAP-Rule" id="MF_00258"/>
    </source>
</evidence>
<keyword evidence="10" id="KW-1185">Reference proteome</keyword>
<comment type="caution">
    <text evidence="9">The sequence shown here is derived from an EMBL/GenBank/DDBJ whole genome shotgun (WGS) entry which is preliminary data.</text>
</comment>
<dbReference type="SUPFAM" id="SSF53681">
    <property type="entry name" value="Aspartate/glutamate racemase"/>
    <property type="match status" value="2"/>
</dbReference>
<dbReference type="NCBIfam" id="TIGR00067">
    <property type="entry name" value="glut_race"/>
    <property type="match status" value="1"/>
</dbReference>
<dbReference type="HOGENOM" id="CLU_052344_1_0_9"/>
<dbReference type="eggNOG" id="COG0796">
    <property type="taxonomic scope" value="Bacteria"/>
</dbReference>
<dbReference type="GO" id="GO:0009252">
    <property type="term" value="P:peptidoglycan biosynthetic process"/>
    <property type="evidence" value="ECO:0007669"/>
    <property type="project" value="UniProtKB-UniRule"/>
</dbReference>
<feature type="active site" description="Proton donor/acceptor" evidence="8">
    <location>
        <position position="188"/>
    </location>
</feature>
<dbReference type="FunFam" id="3.40.50.1860:FF:000002">
    <property type="entry name" value="Glutamate racemase"/>
    <property type="match status" value="1"/>
</dbReference>
<evidence type="ECO:0000256" key="4">
    <source>
        <dbReference type="ARBA" id="ARBA00022984"/>
    </source>
</evidence>
<dbReference type="InterPro" id="IPR015942">
    <property type="entry name" value="Asp/Glu/hydantoin_racemase"/>
</dbReference>
<evidence type="ECO:0000256" key="5">
    <source>
        <dbReference type="ARBA" id="ARBA00023235"/>
    </source>
</evidence>
<evidence type="ECO:0000256" key="7">
    <source>
        <dbReference type="ARBA" id="ARBA00070053"/>
    </source>
</evidence>
<dbReference type="EMBL" id="AECS01000038">
    <property type="protein sequence ID" value="EFQ03724.1"/>
    <property type="molecule type" value="Genomic_DNA"/>
</dbReference>
<evidence type="ECO:0000256" key="6">
    <source>
        <dbReference type="ARBA" id="ARBA00023316"/>
    </source>
</evidence>
<dbReference type="GO" id="GO:0071555">
    <property type="term" value="P:cell wall organization"/>
    <property type="evidence" value="ECO:0007669"/>
    <property type="project" value="UniProtKB-KW"/>
</dbReference>
<keyword evidence="6 8" id="KW-0961">Cell wall biogenesis/degradation</keyword>
<feature type="binding site" evidence="8">
    <location>
        <begin position="79"/>
        <end position="80"/>
    </location>
    <ligand>
        <name>substrate</name>
    </ligand>
</feature>
<dbReference type="GO" id="GO:0008881">
    <property type="term" value="F:glutamate racemase activity"/>
    <property type="evidence" value="ECO:0007669"/>
    <property type="project" value="UniProtKB-UniRule"/>
</dbReference>
<comment type="pathway">
    <text evidence="8">Cell wall biogenesis; peptidoglycan biosynthesis.</text>
</comment>
<sequence length="270" mass="29905">MTIVAKAEQPIGVFDSGVGGLTVVNKLRHLLPHEDIIYVGDTKRNPYGTRTQNEILTFTEQIIAFLERRQVKLIVFACNTATAVAYMKMREKTKTLLLGMSRGIETARHISTENRIAVFATPLTIANHVHRDEAAQLDPSLTIVEQPCASLAALIERGQLNTEEMRQAVTADTKPVLEAHVDTAIFGCTHYPFVQPLFEEICGDSIVFVDPAHETALQASAILKKEGLLNGQKERGRLRLCFTAEVQRGQKLAAHLLPPHEFTTEEVVLS</sequence>
<reference evidence="9 10" key="1">
    <citation type="submission" date="2010-08" db="EMBL/GenBank/DDBJ databases">
        <authorList>
            <person name="Weinstock G."/>
            <person name="Sodergren E."/>
            <person name="Clifton S."/>
            <person name="Fulton L."/>
            <person name="Fulton B."/>
            <person name="Courtney L."/>
            <person name="Fronick C."/>
            <person name="Harrison M."/>
            <person name="Strong C."/>
            <person name="Farmer C."/>
            <person name="Delahaunty K."/>
            <person name="Markovic C."/>
            <person name="Hall O."/>
            <person name="Minx P."/>
            <person name="Tomlinson C."/>
            <person name="Mitreva M."/>
            <person name="Hou S."/>
            <person name="Chen J."/>
            <person name="Wollam A."/>
            <person name="Pepin K.H."/>
            <person name="Johnson M."/>
            <person name="Bhonagiri V."/>
            <person name="Zhang X."/>
            <person name="Suruliraj S."/>
            <person name="Warren W."/>
            <person name="Chinwalla A."/>
            <person name="Mardis E.R."/>
            <person name="Wilson R.K."/>
        </authorList>
    </citation>
    <scope>NUCLEOTIDE SEQUENCE [LARGE SCALE GENOMIC DNA]</scope>
    <source>
        <strain evidence="9 10">F0359</strain>
    </source>
</reference>
<dbReference type="HAMAP" id="MF_00258">
    <property type="entry name" value="Glu_racemase"/>
    <property type="match status" value="1"/>
</dbReference>
<dbReference type="InterPro" id="IPR001920">
    <property type="entry name" value="Asp/Glu_race"/>
</dbReference>
<organism evidence="9 10">
    <name type="scientific">Megasphaera micronuciformis F0359</name>
    <dbReference type="NCBI Taxonomy" id="706434"/>
    <lineage>
        <taxon>Bacteria</taxon>
        <taxon>Bacillati</taxon>
        <taxon>Bacillota</taxon>
        <taxon>Negativicutes</taxon>
        <taxon>Veillonellales</taxon>
        <taxon>Veillonellaceae</taxon>
        <taxon>Megasphaera</taxon>
    </lineage>
</organism>
<dbReference type="PANTHER" id="PTHR21198">
    <property type="entry name" value="GLUTAMATE RACEMASE"/>
    <property type="match status" value="1"/>
</dbReference>
<keyword evidence="4 8" id="KW-0573">Peptidoglycan synthesis</keyword>
<evidence type="ECO:0000256" key="1">
    <source>
        <dbReference type="ARBA" id="ARBA00001602"/>
    </source>
</evidence>
<dbReference type="AlphaFoldDB" id="E2ZD58"/>
<keyword evidence="3 8" id="KW-0133">Cell shape</keyword>
<evidence type="ECO:0000256" key="3">
    <source>
        <dbReference type="ARBA" id="ARBA00022960"/>
    </source>
</evidence>
<comment type="function">
    <text evidence="8">Provides the (R)-glutamate required for cell wall biosynthesis.</text>
</comment>
<accession>E2ZD58</accession>
<evidence type="ECO:0000313" key="9">
    <source>
        <dbReference type="EMBL" id="EFQ03724.1"/>
    </source>
</evidence>
<keyword evidence="5 8" id="KW-0413">Isomerase</keyword>
<dbReference type="STRING" id="706434.HMPREF9429_01398"/>
<dbReference type="GO" id="GO:0008360">
    <property type="term" value="P:regulation of cell shape"/>
    <property type="evidence" value="ECO:0007669"/>
    <property type="project" value="UniProtKB-KW"/>
</dbReference>
<dbReference type="EC" id="5.1.1.3" evidence="2 8"/>
<dbReference type="RefSeq" id="WP_006942579.1">
    <property type="nucleotide sequence ID" value="NZ_GL538208.1"/>
</dbReference>
<evidence type="ECO:0000256" key="2">
    <source>
        <dbReference type="ARBA" id="ARBA00013090"/>
    </source>
</evidence>
<dbReference type="Proteomes" id="UP000003195">
    <property type="component" value="Unassembled WGS sequence"/>
</dbReference>
<dbReference type="Pfam" id="PF01177">
    <property type="entry name" value="Asp_Glu_race"/>
    <property type="match status" value="1"/>
</dbReference>
<dbReference type="InterPro" id="IPR004391">
    <property type="entry name" value="Glu_race"/>
</dbReference>
<proteinExistence type="inferred from homology"/>
<dbReference type="PANTHER" id="PTHR21198:SF2">
    <property type="entry name" value="GLUTAMATE RACEMASE"/>
    <property type="match status" value="1"/>
</dbReference>
<feature type="binding site" evidence="8">
    <location>
        <begin position="15"/>
        <end position="16"/>
    </location>
    <ligand>
        <name>substrate</name>
    </ligand>
</feature>
<feature type="active site" description="Proton donor/acceptor" evidence="8">
    <location>
        <position position="78"/>
    </location>
</feature>
<feature type="binding site" evidence="8">
    <location>
        <begin position="189"/>
        <end position="190"/>
    </location>
    <ligand>
        <name>substrate</name>
    </ligand>
</feature>
<protein>
    <recommendedName>
        <fullName evidence="7 8">Glutamate racemase</fullName>
        <ecNumber evidence="2 8">5.1.1.3</ecNumber>
    </recommendedName>
</protein>
<comment type="catalytic activity">
    <reaction evidence="1 8">
        <text>L-glutamate = D-glutamate</text>
        <dbReference type="Rhea" id="RHEA:12813"/>
        <dbReference type="ChEBI" id="CHEBI:29985"/>
        <dbReference type="ChEBI" id="CHEBI:29986"/>
        <dbReference type="EC" id="5.1.1.3"/>
    </reaction>
</comment>
<name>E2ZD58_9FIRM</name>
<evidence type="ECO:0000313" key="10">
    <source>
        <dbReference type="Proteomes" id="UP000003195"/>
    </source>
</evidence>